<keyword evidence="10" id="KW-1185">Reference proteome</keyword>
<keyword evidence="7" id="KW-0812">Transmembrane</keyword>
<sequence>MSDFASIPLSVEIIIAVLSLCAMSYTGVIATAVNRVTRSEAAEAAAHDAGGKYIANIVNERASAITATHGARVVFAAIFAISTAAALNHFVQNFWLLLVLSLAVIAGGSAIVSFVFPGSFGRKHPLGVIRSVNYVLWVFTKLTALFAGRRDTADDDERETEHEDQLALMVERVSESEAIEDDERSLLHSVFELSRTRVREVMVPRTDMISIGGDESVDRAFSLFARSGFSRVPVIGDSVDDLRGVLYLKDAIRRVHHRVNPKEITVADVMRKPVFVPETKMVDALLHEMQANTVHIALVVDEYGGIAGLVTIEDLLEELVGEMVDEHDVAHPEVEALDDGTFRVPARLPIDDLGELFGLSIEDDDVDTAGGLLAKALGRVPITGSHTVVQGLELAADRFEGRRKRLATIIASLAPEENIDE</sequence>
<evidence type="ECO:0000256" key="4">
    <source>
        <dbReference type="ARBA" id="ARBA00022737"/>
    </source>
</evidence>
<evidence type="ECO:0000256" key="2">
    <source>
        <dbReference type="ARBA" id="ARBA00006337"/>
    </source>
</evidence>
<dbReference type="InterPro" id="IPR046342">
    <property type="entry name" value="CBS_dom_sf"/>
</dbReference>
<dbReference type="GO" id="GO:0005886">
    <property type="term" value="C:plasma membrane"/>
    <property type="evidence" value="ECO:0007669"/>
    <property type="project" value="UniProtKB-SubCell"/>
</dbReference>
<dbReference type="OrthoDB" id="110231at2"/>
<feature type="transmembrane region" description="Helical" evidence="7">
    <location>
        <begin position="13"/>
        <end position="33"/>
    </location>
</feature>
<dbReference type="Pfam" id="PF03471">
    <property type="entry name" value="CorC_HlyC"/>
    <property type="match status" value="1"/>
</dbReference>
<keyword evidence="4" id="KW-0677">Repeat</keyword>
<evidence type="ECO:0000256" key="1">
    <source>
        <dbReference type="ARBA" id="ARBA00004651"/>
    </source>
</evidence>
<accession>A0A4Q9V063</accession>
<dbReference type="PANTHER" id="PTHR22777">
    <property type="entry name" value="HEMOLYSIN-RELATED"/>
    <property type="match status" value="1"/>
</dbReference>
<dbReference type="EMBL" id="SJDT01000003">
    <property type="protein sequence ID" value="TBW22004.1"/>
    <property type="molecule type" value="Genomic_DNA"/>
</dbReference>
<dbReference type="Gene3D" id="3.10.580.10">
    <property type="entry name" value="CBS-domain"/>
    <property type="match status" value="1"/>
</dbReference>
<dbReference type="InterPro" id="IPR005170">
    <property type="entry name" value="Transptr-assoc_dom"/>
</dbReference>
<evidence type="ECO:0000256" key="7">
    <source>
        <dbReference type="SAM" id="Phobius"/>
    </source>
</evidence>
<keyword evidence="5 6" id="KW-0129">CBS domain</keyword>
<dbReference type="Pfam" id="PF00571">
    <property type="entry name" value="CBS"/>
    <property type="match status" value="2"/>
</dbReference>
<dbReference type="CDD" id="cd04590">
    <property type="entry name" value="CBS_pair_CorC_HlyC_assoc"/>
    <property type="match status" value="1"/>
</dbReference>
<name>A0A4Q9V063_9ACTO</name>
<dbReference type="InterPro" id="IPR000644">
    <property type="entry name" value="CBS_dom"/>
</dbReference>
<reference evidence="9 10" key="1">
    <citation type="submission" date="2019-02" db="EMBL/GenBank/DDBJ databases">
        <title>Arcanobacterium bovis sp. nov., isolated from the milk of a cow with mastitis.</title>
        <authorList>
            <person name="Sammra O."/>
            <person name="Foster G."/>
            <person name="Hassan A."/>
            <person name="Alssahen M."/>
            <person name="Laemmler C."/>
            <person name="Borowiak M."/>
            <person name="Malorny B."/>
            <person name="Abdulmawjood A."/>
        </authorList>
    </citation>
    <scope>NUCLEOTIDE SEQUENCE [LARGE SCALE GENOMIC DNA]</scope>
    <source>
        <strain evidence="9 10">C605018/01/1</strain>
    </source>
</reference>
<gene>
    <name evidence="9" type="ORF">EZJ44_03970</name>
</gene>
<feature type="transmembrane region" description="Helical" evidence="7">
    <location>
        <begin position="70"/>
        <end position="88"/>
    </location>
</feature>
<dbReference type="PANTHER" id="PTHR22777:SF32">
    <property type="entry name" value="UPF0053 INNER MEMBRANE PROTEIN YFJD"/>
    <property type="match status" value="1"/>
</dbReference>
<comment type="similarity">
    <text evidence="2">Belongs to the UPF0053 family.</text>
</comment>
<evidence type="ECO:0000313" key="9">
    <source>
        <dbReference type="EMBL" id="TBW22004.1"/>
    </source>
</evidence>
<dbReference type="SUPFAM" id="SSF54631">
    <property type="entry name" value="CBS-domain pair"/>
    <property type="match status" value="1"/>
</dbReference>
<dbReference type="SMART" id="SM00116">
    <property type="entry name" value="CBS"/>
    <property type="match status" value="2"/>
</dbReference>
<evidence type="ECO:0000256" key="3">
    <source>
        <dbReference type="ARBA" id="ARBA00022475"/>
    </source>
</evidence>
<dbReference type="AlphaFoldDB" id="A0A4Q9V063"/>
<organism evidence="9 10">
    <name type="scientific">Arcanobacterium bovis</name>
    <dbReference type="NCBI Taxonomy" id="2529275"/>
    <lineage>
        <taxon>Bacteria</taxon>
        <taxon>Bacillati</taxon>
        <taxon>Actinomycetota</taxon>
        <taxon>Actinomycetes</taxon>
        <taxon>Actinomycetales</taxon>
        <taxon>Actinomycetaceae</taxon>
        <taxon>Arcanobacterium</taxon>
    </lineage>
</organism>
<protein>
    <submittedName>
        <fullName evidence="9">HlyC/CorC family transporter</fullName>
    </submittedName>
</protein>
<evidence type="ECO:0000256" key="6">
    <source>
        <dbReference type="PROSITE-ProRule" id="PRU00703"/>
    </source>
</evidence>
<dbReference type="InterPro" id="IPR036318">
    <property type="entry name" value="FAD-bd_PCMH-like_sf"/>
</dbReference>
<comment type="caution">
    <text evidence="9">The sequence shown here is derived from an EMBL/GenBank/DDBJ whole genome shotgun (WGS) entry which is preliminary data.</text>
</comment>
<dbReference type="SMART" id="SM01091">
    <property type="entry name" value="CorC_HlyC"/>
    <property type="match status" value="1"/>
</dbReference>
<feature type="transmembrane region" description="Helical" evidence="7">
    <location>
        <begin position="94"/>
        <end position="116"/>
    </location>
</feature>
<comment type="subcellular location">
    <subcellularLocation>
        <location evidence="1">Cell membrane</location>
        <topology evidence="1">Multi-pass membrane protein</topology>
    </subcellularLocation>
</comment>
<feature type="domain" description="CBS" evidence="8">
    <location>
        <begin position="269"/>
        <end position="329"/>
    </location>
</feature>
<keyword evidence="7" id="KW-0472">Membrane</keyword>
<evidence type="ECO:0000256" key="5">
    <source>
        <dbReference type="ARBA" id="ARBA00023122"/>
    </source>
</evidence>
<evidence type="ECO:0000259" key="8">
    <source>
        <dbReference type="PROSITE" id="PS51371"/>
    </source>
</evidence>
<dbReference type="InterPro" id="IPR044751">
    <property type="entry name" value="Ion_transp-like_CBS"/>
</dbReference>
<keyword evidence="3" id="KW-1003">Cell membrane</keyword>
<proteinExistence type="inferred from homology"/>
<dbReference type="GO" id="GO:0050660">
    <property type="term" value="F:flavin adenine dinucleotide binding"/>
    <property type="evidence" value="ECO:0007669"/>
    <property type="project" value="InterPro"/>
</dbReference>
<dbReference type="PROSITE" id="PS51371">
    <property type="entry name" value="CBS"/>
    <property type="match status" value="2"/>
</dbReference>
<evidence type="ECO:0000313" key="10">
    <source>
        <dbReference type="Proteomes" id="UP000293036"/>
    </source>
</evidence>
<dbReference type="InterPro" id="IPR016169">
    <property type="entry name" value="FAD-bd_PCMH_sub2"/>
</dbReference>
<dbReference type="RefSeq" id="WP_131280441.1">
    <property type="nucleotide sequence ID" value="NZ_JBHSLR010000009.1"/>
</dbReference>
<keyword evidence="7" id="KW-1133">Transmembrane helix</keyword>
<dbReference type="Proteomes" id="UP000293036">
    <property type="component" value="Unassembled WGS sequence"/>
</dbReference>
<feature type="domain" description="CBS" evidence="8">
    <location>
        <begin position="202"/>
        <end position="263"/>
    </location>
</feature>
<dbReference type="Gene3D" id="3.30.465.10">
    <property type="match status" value="1"/>
</dbReference>
<dbReference type="SUPFAM" id="SSF56176">
    <property type="entry name" value="FAD-binding/transporter-associated domain-like"/>
    <property type="match status" value="1"/>
</dbReference>
<dbReference type="FunFam" id="3.10.580.10:FF:000002">
    <property type="entry name" value="Magnesium/cobalt efflux protein CorC"/>
    <property type="match status" value="1"/>
</dbReference>